<evidence type="ECO:0000313" key="2">
    <source>
        <dbReference type="Proteomes" id="UP000242263"/>
    </source>
</evidence>
<organism evidence="1 2">
    <name type="scientific">Alloscardovia omnicolens</name>
    <dbReference type="NCBI Taxonomy" id="419015"/>
    <lineage>
        <taxon>Bacteria</taxon>
        <taxon>Bacillati</taxon>
        <taxon>Actinomycetota</taxon>
        <taxon>Actinomycetes</taxon>
        <taxon>Bifidobacteriales</taxon>
        <taxon>Bifidobacteriaceae</taxon>
        <taxon>Alloscardovia</taxon>
    </lineage>
</organism>
<gene>
    <name evidence="1" type="ORF">CYJ32_07565</name>
</gene>
<accession>A0A2I1M1I0</accession>
<dbReference type="Proteomes" id="UP000242263">
    <property type="component" value="Unassembled WGS sequence"/>
</dbReference>
<dbReference type="EMBL" id="PKGU01000007">
    <property type="protein sequence ID" value="PKZ13988.1"/>
    <property type="molecule type" value="Genomic_DNA"/>
</dbReference>
<dbReference type="RefSeq" id="WP_101541609.1">
    <property type="nucleotide sequence ID" value="NZ_PKGU01000007.1"/>
</dbReference>
<comment type="caution">
    <text evidence="1">The sequence shown here is derived from an EMBL/GenBank/DDBJ whole genome shotgun (WGS) entry which is preliminary data.</text>
</comment>
<name>A0A2I1M1I0_9BIFI</name>
<dbReference type="AlphaFoldDB" id="A0A2I1M1I0"/>
<protein>
    <submittedName>
        <fullName evidence="1">Uncharacterized protein</fullName>
    </submittedName>
</protein>
<reference evidence="1 2" key="1">
    <citation type="submission" date="2017-12" db="EMBL/GenBank/DDBJ databases">
        <title>Phylogenetic diversity of female urinary microbiome.</title>
        <authorList>
            <person name="Thomas-White K."/>
            <person name="Wolfe A.J."/>
        </authorList>
    </citation>
    <scope>NUCLEOTIDE SEQUENCE [LARGE SCALE GENOMIC DNA]</scope>
    <source>
        <strain evidence="1 2">UMB0064</strain>
    </source>
</reference>
<evidence type="ECO:0000313" key="1">
    <source>
        <dbReference type="EMBL" id="PKZ13988.1"/>
    </source>
</evidence>
<sequence length="282" mass="31558">MSVDDMFYTSATTGETVSLNTDGLFFGTALEMRGYEFDATVNLFGISDVMLKPVSTSVEVTVYDRTEWDILRRLAVRDTINNTPGTFTVLDKLGNKWLRKGNISADSLRKLPADVLTTSMKVNLYGYWEKQTLISCTRNTVEDTGGMLDYPYDYPFDYGYGDMSTTLSVGGGVPAHATIRIYGHCVNPRIRIGANMYGVDTTVGVGERLDIDTYDKTIIRTVVGATDVRTIDEYPNRVKGNENTGTYVFQPIPIGQWDVSWSGSFSFEILLREQEVETPWIL</sequence>
<proteinExistence type="predicted"/>